<name>A0A2T9YR39_9FUNG</name>
<dbReference type="InterPro" id="IPR050430">
    <property type="entry name" value="Peptidase_S1"/>
</dbReference>
<dbReference type="GO" id="GO:0006508">
    <property type="term" value="P:proteolysis"/>
    <property type="evidence" value="ECO:0007669"/>
    <property type="project" value="UniProtKB-KW"/>
</dbReference>
<protein>
    <recommendedName>
        <fullName evidence="5">Peptidase S1 domain-containing protein</fullName>
    </recommendedName>
</protein>
<dbReference type="CDD" id="cd00190">
    <property type="entry name" value="Tryp_SPc"/>
    <property type="match status" value="1"/>
</dbReference>
<dbReference type="SUPFAM" id="SSF50494">
    <property type="entry name" value="Trypsin-like serine proteases"/>
    <property type="match status" value="1"/>
</dbReference>
<evidence type="ECO:0000256" key="3">
    <source>
        <dbReference type="RuleBase" id="RU363034"/>
    </source>
</evidence>
<evidence type="ECO:0000313" key="7">
    <source>
        <dbReference type="Proteomes" id="UP000245383"/>
    </source>
</evidence>
<dbReference type="InterPro" id="IPR001314">
    <property type="entry name" value="Peptidase_S1A"/>
</dbReference>
<keyword evidence="3" id="KW-0378">Hydrolase</keyword>
<dbReference type="PANTHER" id="PTHR24276">
    <property type="entry name" value="POLYSERASE-RELATED"/>
    <property type="match status" value="1"/>
</dbReference>
<dbReference type="Pfam" id="PF00089">
    <property type="entry name" value="Trypsin"/>
    <property type="match status" value="1"/>
</dbReference>
<dbReference type="InterPro" id="IPR009003">
    <property type="entry name" value="Peptidase_S1_PA"/>
</dbReference>
<comment type="caution">
    <text evidence="6">The sequence shown here is derived from an EMBL/GenBank/DDBJ whole genome shotgun (WGS) entry which is preliminary data.</text>
</comment>
<organism evidence="6 7">
    <name type="scientific">Smittium simulii</name>
    <dbReference type="NCBI Taxonomy" id="133385"/>
    <lineage>
        <taxon>Eukaryota</taxon>
        <taxon>Fungi</taxon>
        <taxon>Fungi incertae sedis</taxon>
        <taxon>Zoopagomycota</taxon>
        <taxon>Kickxellomycotina</taxon>
        <taxon>Harpellomycetes</taxon>
        <taxon>Harpellales</taxon>
        <taxon>Legeriomycetaceae</taxon>
        <taxon>Smittium</taxon>
    </lineage>
</organism>
<dbReference type="PROSITE" id="PS50240">
    <property type="entry name" value="TRYPSIN_DOM"/>
    <property type="match status" value="1"/>
</dbReference>
<dbReference type="InterPro" id="IPR001254">
    <property type="entry name" value="Trypsin_dom"/>
</dbReference>
<dbReference type="InterPro" id="IPR018114">
    <property type="entry name" value="TRYPSIN_HIS"/>
</dbReference>
<dbReference type="InterPro" id="IPR033116">
    <property type="entry name" value="TRYPSIN_SER"/>
</dbReference>
<dbReference type="AlphaFoldDB" id="A0A2T9YR39"/>
<dbReference type="PROSITE" id="PS00135">
    <property type="entry name" value="TRYPSIN_SER"/>
    <property type="match status" value="1"/>
</dbReference>
<dbReference type="InterPro" id="IPR043504">
    <property type="entry name" value="Peptidase_S1_PA_chymotrypsin"/>
</dbReference>
<dbReference type="GO" id="GO:0004252">
    <property type="term" value="F:serine-type endopeptidase activity"/>
    <property type="evidence" value="ECO:0007669"/>
    <property type="project" value="InterPro"/>
</dbReference>
<dbReference type="STRING" id="133385.A0A2T9YR39"/>
<feature type="domain" description="Peptidase S1" evidence="5">
    <location>
        <begin position="39"/>
        <end position="283"/>
    </location>
</feature>
<proteinExistence type="inferred from homology"/>
<evidence type="ECO:0000256" key="1">
    <source>
        <dbReference type="ARBA" id="ARBA00007664"/>
    </source>
</evidence>
<dbReference type="PRINTS" id="PR00722">
    <property type="entry name" value="CHYMOTRYPSIN"/>
</dbReference>
<keyword evidence="4" id="KW-0732">Signal</keyword>
<dbReference type="Proteomes" id="UP000245383">
    <property type="component" value="Unassembled WGS sequence"/>
</dbReference>
<keyword evidence="3" id="KW-0720">Serine protease</keyword>
<feature type="chain" id="PRO_5015754977" description="Peptidase S1 domain-containing protein" evidence="4">
    <location>
        <begin position="20"/>
        <end position="294"/>
    </location>
</feature>
<dbReference type="PANTHER" id="PTHR24276:SF98">
    <property type="entry name" value="FI18310P1-RELATED"/>
    <property type="match status" value="1"/>
</dbReference>
<keyword evidence="3" id="KW-0645">Protease</keyword>
<dbReference type="PROSITE" id="PS00134">
    <property type="entry name" value="TRYPSIN_HIS"/>
    <property type="match status" value="1"/>
</dbReference>
<dbReference type="Gene3D" id="2.40.10.10">
    <property type="entry name" value="Trypsin-like serine proteases"/>
    <property type="match status" value="1"/>
</dbReference>
<sequence length="294" mass="31807">MLKISVFAAAMSYLFLADAAYVINKTSTMAEDDSIVTNIINGKNALRSEYPFITQLFFTKDGENFQFACTASLITPKYILTAAHCVNTDKRTPLPTSGFKVMVGSTSLVSGEDIKKLIPVAEVFNFGFLENENNDIALLRLENPIPESMATPVKVYPYKIQDNLPVEVAGFGITTSGASKPSDVLLKTSIKLSSSSNCSQFNEGWKSNSGNMFCSESYNGNDSCQGDSGGPIVALLNKKRVIAGVTSFGTNKDSKSEVVCGENVVAYYTRVAFFLPQIAKIIGVPANSLYEVLK</sequence>
<gene>
    <name evidence="6" type="ORF">BB561_002254</name>
</gene>
<dbReference type="SMART" id="SM00020">
    <property type="entry name" value="Tryp_SPc"/>
    <property type="match status" value="1"/>
</dbReference>
<dbReference type="OrthoDB" id="6380398at2759"/>
<evidence type="ECO:0000256" key="2">
    <source>
        <dbReference type="ARBA" id="ARBA00023157"/>
    </source>
</evidence>
<evidence type="ECO:0000256" key="4">
    <source>
        <dbReference type="SAM" id="SignalP"/>
    </source>
</evidence>
<evidence type="ECO:0000313" key="6">
    <source>
        <dbReference type="EMBL" id="PVU94792.1"/>
    </source>
</evidence>
<keyword evidence="2" id="KW-1015">Disulfide bond</keyword>
<reference evidence="6 7" key="1">
    <citation type="journal article" date="2018" name="MBio">
        <title>Comparative Genomics Reveals the Core Gene Toolbox for the Fungus-Insect Symbiosis.</title>
        <authorList>
            <person name="Wang Y."/>
            <person name="Stata M."/>
            <person name="Wang W."/>
            <person name="Stajich J.E."/>
            <person name="White M.M."/>
            <person name="Moncalvo J.M."/>
        </authorList>
    </citation>
    <scope>NUCLEOTIDE SEQUENCE [LARGE SCALE GENOMIC DNA]</scope>
    <source>
        <strain evidence="6 7">SWE-8-4</strain>
    </source>
</reference>
<dbReference type="EMBL" id="MBFR01000074">
    <property type="protein sequence ID" value="PVU94792.1"/>
    <property type="molecule type" value="Genomic_DNA"/>
</dbReference>
<accession>A0A2T9YR39</accession>
<evidence type="ECO:0000259" key="5">
    <source>
        <dbReference type="PROSITE" id="PS50240"/>
    </source>
</evidence>
<comment type="similarity">
    <text evidence="1">Belongs to the peptidase S1 family.</text>
</comment>
<feature type="signal peptide" evidence="4">
    <location>
        <begin position="1"/>
        <end position="19"/>
    </location>
</feature>
<keyword evidence="7" id="KW-1185">Reference proteome</keyword>